<dbReference type="CDD" id="cd01960">
    <property type="entry name" value="nsLTP1"/>
    <property type="match status" value="1"/>
</dbReference>
<accession>A0ABU6ZAK3</accession>
<dbReference type="InterPro" id="IPR036312">
    <property type="entry name" value="Bifun_inhib/LTP/seed_sf"/>
</dbReference>
<dbReference type="Pfam" id="PF00234">
    <property type="entry name" value="Tryp_alpha_amyl"/>
    <property type="match status" value="1"/>
</dbReference>
<feature type="domain" description="Bifunctional inhibitor/plant lipid transfer protein/seed storage helical" evidence="4">
    <location>
        <begin position="30"/>
        <end position="108"/>
    </location>
</feature>
<comment type="similarity">
    <text evidence="1">Belongs to the plant LTP family.</text>
</comment>
<organism evidence="5 6">
    <name type="scientific">Stylosanthes scabra</name>
    <dbReference type="NCBI Taxonomy" id="79078"/>
    <lineage>
        <taxon>Eukaryota</taxon>
        <taxon>Viridiplantae</taxon>
        <taxon>Streptophyta</taxon>
        <taxon>Embryophyta</taxon>
        <taxon>Tracheophyta</taxon>
        <taxon>Spermatophyta</taxon>
        <taxon>Magnoliopsida</taxon>
        <taxon>eudicotyledons</taxon>
        <taxon>Gunneridae</taxon>
        <taxon>Pentapetalae</taxon>
        <taxon>rosids</taxon>
        <taxon>fabids</taxon>
        <taxon>Fabales</taxon>
        <taxon>Fabaceae</taxon>
        <taxon>Papilionoideae</taxon>
        <taxon>50 kb inversion clade</taxon>
        <taxon>dalbergioids sensu lato</taxon>
        <taxon>Dalbergieae</taxon>
        <taxon>Pterocarpus clade</taxon>
        <taxon>Stylosanthes</taxon>
    </lineage>
</organism>
<feature type="signal peptide" evidence="3">
    <location>
        <begin position="1"/>
        <end position="24"/>
    </location>
</feature>
<dbReference type="SUPFAM" id="SSF47699">
    <property type="entry name" value="Bifunctional inhibitor/lipid-transfer protein/seed storage 2S albumin"/>
    <property type="match status" value="1"/>
</dbReference>
<dbReference type="Gene3D" id="1.10.110.10">
    <property type="entry name" value="Plant lipid-transfer and hydrophobic proteins"/>
    <property type="match status" value="1"/>
</dbReference>
<reference evidence="5 6" key="1">
    <citation type="journal article" date="2023" name="Plants (Basel)">
        <title>Bridging the Gap: Combining Genomics and Transcriptomics Approaches to Understand Stylosanthes scabra, an Orphan Legume from the Brazilian Caatinga.</title>
        <authorList>
            <person name="Ferreira-Neto J.R.C."/>
            <person name="da Silva M.D."/>
            <person name="Binneck E."/>
            <person name="de Melo N.F."/>
            <person name="da Silva R.H."/>
            <person name="de Melo A.L.T.M."/>
            <person name="Pandolfi V."/>
            <person name="Bustamante F.O."/>
            <person name="Brasileiro-Vidal A.C."/>
            <person name="Benko-Iseppon A.M."/>
        </authorList>
    </citation>
    <scope>NUCLEOTIDE SEQUENCE [LARGE SCALE GENOMIC DNA]</scope>
    <source>
        <tissue evidence="5">Leaves</tissue>
    </source>
</reference>
<proteinExistence type="inferred from homology"/>
<keyword evidence="2" id="KW-1015">Disulfide bond</keyword>
<protein>
    <recommendedName>
        <fullName evidence="4">Bifunctional inhibitor/plant lipid transfer protein/seed storage helical domain-containing protein</fullName>
    </recommendedName>
</protein>
<feature type="chain" id="PRO_5046708971" description="Bifunctional inhibitor/plant lipid transfer protein/seed storage helical domain-containing protein" evidence="3">
    <location>
        <begin position="25"/>
        <end position="310"/>
    </location>
</feature>
<dbReference type="PRINTS" id="PR00382">
    <property type="entry name" value="LIPIDTRNSFER"/>
</dbReference>
<comment type="caution">
    <text evidence="5">The sequence shown here is derived from an EMBL/GenBank/DDBJ whole genome shotgun (WGS) entry which is preliminary data.</text>
</comment>
<name>A0ABU6ZAK3_9FABA</name>
<gene>
    <name evidence="5" type="ORF">PIB30_034652</name>
</gene>
<evidence type="ECO:0000313" key="5">
    <source>
        <dbReference type="EMBL" id="MED6219309.1"/>
    </source>
</evidence>
<evidence type="ECO:0000313" key="6">
    <source>
        <dbReference type="Proteomes" id="UP001341840"/>
    </source>
</evidence>
<keyword evidence="6" id="KW-1185">Reference proteome</keyword>
<dbReference type="EMBL" id="JASCZI010272022">
    <property type="protein sequence ID" value="MED6219309.1"/>
    <property type="molecule type" value="Genomic_DNA"/>
</dbReference>
<sequence>MKPIYVTIVLFLVVLVMFPSPSKCETRMECPRVVGYIGQCLWYLRSIPYITLPSQQCCEGLRTLASGLRSVQQKRDACNCVRGVLMIVNPFPTQARELPIRCGVQLPFPLSTVFECSRLIYHNTGQVAAVWASQITWWMLARVKLFLGQVRPKVLTRATKLHFVQHGTSTPVLQFTWPKTSLTRAIIHHVISEAQTAATWPVLWYSPDLASRAGSENNPFKAEFGAEVAGESERNGRIATKPRRPLLEPMRTHHMEPCVRIQACAARPNADLGTYAYAYEASMRTHRSIPTSINRGAFHHFKRSPLPYLA</sequence>
<evidence type="ECO:0000259" key="4">
    <source>
        <dbReference type="Pfam" id="PF00234"/>
    </source>
</evidence>
<keyword evidence="3" id="KW-0732">Signal</keyword>
<dbReference type="InterPro" id="IPR000528">
    <property type="entry name" value="Plant_nsLTP"/>
</dbReference>
<dbReference type="PANTHER" id="PTHR33076">
    <property type="entry name" value="NON-SPECIFIC LIPID-TRANSFER PROTEIN 2-RELATED"/>
    <property type="match status" value="1"/>
</dbReference>
<evidence type="ECO:0000256" key="2">
    <source>
        <dbReference type="ARBA" id="ARBA00023157"/>
    </source>
</evidence>
<evidence type="ECO:0000256" key="1">
    <source>
        <dbReference type="ARBA" id="ARBA00009748"/>
    </source>
</evidence>
<dbReference type="InterPro" id="IPR016140">
    <property type="entry name" value="Bifunc_inhib/LTP/seed_store"/>
</dbReference>
<dbReference type="Proteomes" id="UP001341840">
    <property type="component" value="Unassembled WGS sequence"/>
</dbReference>
<evidence type="ECO:0000256" key="3">
    <source>
        <dbReference type="SAM" id="SignalP"/>
    </source>
</evidence>